<dbReference type="PANTHER" id="PTHR23359">
    <property type="entry name" value="NUCLEOTIDE KINASE"/>
    <property type="match status" value="1"/>
</dbReference>
<reference evidence="6" key="1">
    <citation type="journal article" date="2023" name="Commun. Biol.">
        <title>Genome analysis of Parmales, the sister group of diatoms, reveals the evolutionary specialization of diatoms from phago-mixotrophs to photoautotrophs.</title>
        <authorList>
            <person name="Ban H."/>
            <person name="Sato S."/>
            <person name="Yoshikawa S."/>
            <person name="Yamada K."/>
            <person name="Nakamura Y."/>
            <person name="Ichinomiya M."/>
            <person name="Sato N."/>
            <person name="Blanc-Mathieu R."/>
            <person name="Endo H."/>
            <person name="Kuwata A."/>
            <person name="Ogata H."/>
        </authorList>
    </citation>
    <scope>NUCLEOTIDE SEQUENCE [LARGE SCALE GENOMIC DNA]</scope>
    <source>
        <strain evidence="6">NIES 3699</strain>
    </source>
</reference>
<dbReference type="GO" id="GO:0019205">
    <property type="term" value="F:nucleobase-containing compound kinase activity"/>
    <property type="evidence" value="ECO:0007669"/>
    <property type="project" value="InterPro"/>
</dbReference>
<dbReference type="Proteomes" id="UP001165160">
    <property type="component" value="Unassembled WGS sequence"/>
</dbReference>
<dbReference type="AlphaFoldDB" id="A0A9W7ERE7"/>
<comment type="caution">
    <text evidence="5">The sequence shown here is derived from an EMBL/GenBank/DDBJ whole genome shotgun (WGS) entry which is preliminary data.</text>
</comment>
<gene>
    <name evidence="5" type="ORF">TrVE_jg13477</name>
</gene>
<proteinExistence type="inferred from homology"/>
<dbReference type="InterPro" id="IPR033690">
    <property type="entry name" value="Adenylat_kinase_CS"/>
</dbReference>
<keyword evidence="6" id="KW-1185">Reference proteome</keyword>
<keyword evidence="3 4" id="KW-0418">Kinase</keyword>
<dbReference type="EMBL" id="BRXX01000067">
    <property type="protein sequence ID" value="GMH86998.1"/>
    <property type="molecule type" value="Genomic_DNA"/>
</dbReference>
<dbReference type="PROSITE" id="PS00113">
    <property type="entry name" value="ADENYLATE_KINASE"/>
    <property type="match status" value="1"/>
</dbReference>
<protein>
    <recommendedName>
        <fullName evidence="7">Adenylate kinase</fullName>
    </recommendedName>
</protein>
<evidence type="ECO:0000313" key="6">
    <source>
        <dbReference type="Proteomes" id="UP001165160"/>
    </source>
</evidence>
<organism evidence="5 6">
    <name type="scientific">Triparma verrucosa</name>
    <dbReference type="NCBI Taxonomy" id="1606542"/>
    <lineage>
        <taxon>Eukaryota</taxon>
        <taxon>Sar</taxon>
        <taxon>Stramenopiles</taxon>
        <taxon>Ochrophyta</taxon>
        <taxon>Bolidophyceae</taxon>
        <taxon>Parmales</taxon>
        <taxon>Triparmaceae</taxon>
        <taxon>Triparma</taxon>
    </lineage>
</organism>
<keyword evidence="1 4" id="KW-0808">Transferase</keyword>
<accession>A0A9W7ERE7</accession>
<dbReference type="GO" id="GO:0005524">
    <property type="term" value="F:ATP binding"/>
    <property type="evidence" value="ECO:0007669"/>
    <property type="project" value="InterPro"/>
</dbReference>
<sequence length="254" mass="29053">MSIYLLGPPGSGKGTYGKLLSSSLSLPLLTASTMLKSDPTFVTNYISKGKLGPDDVVESSVRSYMFDGGWGTEKLTEKGWFSKRFILDGFPRTLGQYKLMSSWSPLLRPPSLCVHIDLPLDICVEKIKGRVECKYCKSVWNLADVESEGGYVLPGIWPHFKKCFCEECTKLTREVWDGKYDREWMVRRDDDVVDEVVEGRMEEYRNCTEGILEEVEEGRKVVFKPWRGLDSFGELEVMVKEKLVEIEEEEDFIL</sequence>
<evidence type="ECO:0000256" key="3">
    <source>
        <dbReference type="ARBA" id="ARBA00022777"/>
    </source>
</evidence>
<evidence type="ECO:0008006" key="7">
    <source>
        <dbReference type="Google" id="ProtNLM"/>
    </source>
</evidence>
<dbReference type="GO" id="GO:0006139">
    <property type="term" value="P:nucleobase-containing compound metabolic process"/>
    <property type="evidence" value="ECO:0007669"/>
    <property type="project" value="InterPro"/>
</dbReference>
<evidence type="ECO:0000256" key="2">
    <source>
        <dbReference type="ARBA" id="ARBA00022741"/>
    </source>
</evidence>
<dbReference type="InterPro" id="IPR027417">
    <property type="entry name" value="P-loop_NTPase"/>
</dbReference>
<dbReference type="SUPFAM" id="SSF52540">
    <property type="entry name" value="P-loop containing nucleoside triphosphate hydrolases"/>
    <property type="match status" value="1"/>
</dbReference>
<dbReference type="Pfam" id="PF00406">
    <property type="entry name" value="ADK"/>
    <property type="match status" value="1"/>
</dbReference>
<evidence type="ECO:0000256" key="4">
    <source>
        <dbReference type="RuleBase" id="RU003330"/>
    </source>
</evidence>
<comment type="similarity">
    <text evidence="4">Belongs to the adenylate kinase family.</text>
</comment>
<dbReference type="Gene3D" id="3.40.50.300">
    <property type="entry name" value="P-loop containing nucleotide triphosphate hydrolases"/>
    <property type="match status" value="1"/>
</dbReference>
<dbReference type="InterPro" id="IPR000850">
    <property type="entry name" value="Adenylat/UMP-CMP_kin"/>
</dbReference>
<name>A0A9W7ERE7_9STRA</name>
<evidence type="ECO:0000256" key="1">
    <source>
        <dbReference type="ARBA" id="ARBA00022679"/>
    </source>
</evidence>
<dbReference type="PRINTS" id="PR00094">
    <property type="entry name" value="ADENYLTKNASE"/>
</dbReference>
<evidence type="ECO:0000313" key="5">
    <source>
        <dbReference type="EMBL" id="GMH86998.1"/>
    </source>
</evidence>
<keyword evidence="2" id="KW-0547">Nucleotide-binding</keyword>